<dbReference type="VEuPathDB" id="FungiDB:PTTG_06850"/>
<dbReference type="OrthoDB" id="2507330at2759"/>
<evidence type="ECO:0000256" key="1">
    <source>
        <dbReference type="SAM" id="MobiDB-lite"/>
    </source>
</evidence>
<proteinExistence type="predicted"/>
<dbReference type="EMBL" id="ADAS02000004">
    <property type="protein sequence ID" value="OAV99221.1"/>
    <property type="molecule type" value="Genomic_DNA"/>
</dbReference>
<organism evidence="2">
    <name type="scientific">Puccinia triticina (isolate 1-1 / race 1 (BBBD))</name>
    <name type="common">Brown leaf rust fungus</name>
    <dbReference type="NCBI Taxonomy" id="630390"/>
    <lineage>
        <taxon>Eukaryota</taxon>
        <taxon>Fungi</taxon>
        <taxon>Dikarya</taxon>
        <taxon>Basidiomycota</taxon>
        <taxon>Pucciniomycotina</taxon>
        <taxon>Pucciniomycetes</taxon>
        <taxon>Pucciniales</taxon>
        <taxon>Pucciniaceae</taxon>
        <taxon>Puccinia</taxon>
    </lineage>
</organism>
<evidence type="ECO:0000313" key="3">
    <source>
        <dbReference type="EnsemblFungi" id="PTTG_06850-t43_1-p1"/>
    </source>
</evidence>
<name>A0A0C4F180_PUCT1</name>
<keyword evidence="4" id="KW-1185">Reference proteome</keyword>
<feature type="region of interest" description="Disordered" evidence="1">
    <location>
        <begin position="36"/>
        <end position="74"/>
    </location>
</feature>
<reference evidence="2" key="1">
    <citation type="submission" date="2009-11" db="EMBL/GenBank/DDBJ databases">
        <authorList>
            <consortium name="The Broad Institute Genome Sequencing Platform"/>
            <person name="Ward D."/>
            <person name="Feldgarden M."/>
            <person name="Earl A."/>
            <person name="Young S.K."/>
            <person name="Zeng Q."/>
            <person name="Koehrsen M."/>
            <person name="Alvarado L."/>
            <person name="Berlin A."/>
            <person name="Bochicchio J."/>
            <person name="Borenstein D."/>
            <person name="Chapman S.B."/>
            <person name="Chen Z."/>
            <person name="Engels R."/>
            <person name="Freedman E."/>
            <person name="Gellesch M."/>
            <person name="Goldberg J."/>
            <person name="Griggs A."/>
            <person name="Gujja S."/>
            <person name="Heilman E."/>
            <person name="Heiman D."/>
            <person name="Hepburn T."/>
            <person name="Howarth C."/>
            <person name="Jen D."/>
            <person name="Larson L."/>
            <person name="Lewis B."/>
            <person name="Mehta T."/>
            <person name="Park D."/>
            <person name="Pearson M."/>
            <person name="Roberts A."/>
            <person name="Saif S."/>
            <person name="Shea T."/>
            <person name="Shenoy N."/>
            <person name="Sisk P."/>
            <person name="Stolte C."/>
            <person name="Sykes S."/>
            <person name="Thomson T."/>
            <person name="Walk T."/>
            <person name="White J."/>
            <person name="Yandava C."/>
            <person name="Izard J."/>
            <person name="Baranova O.V."/>
            <person name="Blanton J.M."/>
            <person name="Tanner A.C."/>
            <person name="Dewhirst F.E."/>
            <person name="Haas B."/>
            <person name="Nusbaum C."/>
            <person name="Birren B."/>
        </authorList>
    </citation>
    <scope>NUCLEOTIDE SEQUENCE [LARGE SCALE GENOMIC DNA]</scope>
    <source>
        <strain evidence="2">1-1 BBBD Race 1</strain>
    </source>
</reference>
<dbReference type="Proteomes" id="UP000005240">
    <property type="component" value="Unassembled WGS sequence"/>
</dbReference>
<accession>A0A0C4F180</accession>
<evidence type="ECO:0000313" key="2">
    <source>
        <dbReference type="EMBL" id="OAV99221.1"/>
    </source>
</evidence>
<feature type="compositionally biased region" description="Polar residues" evidence="1">
    <location>
        <begin position="157"/>
        <end position="168"/>
    </location>
</feature>
<protein>
    <submittedName>
        <fullName evidence="2 3">Uncharacterized protein</fullName>
    </submittedName>
</protein>
<reference evidence="3" key="4">
    <citation type="submission" date="2025-05" db="UniProtKB">
        <authorList>
            <consortium name="EnsemblFungi"/>
        </authorList>
    </citation>
    <scope>IDENTIFICATION</scope>
    <source>
        <strain evidence="3">isolate 1-1 / race 1 (BBBD)</strain>
    </source>
</reference>
<dbReference type="OMA" id="PAIQINC"/>
<feature type="compositionally biased region" description="Low complexity" evidence="1">
    <location>
        <begin position="65"/>
        <end position="74"/>
    </location>
</feature>
<feature type="region of interest" description="Disordered" evidence="1">
    <location>
        <begin position="138"/>
        <end position="168"/>
    </location>
</feature>
<sequence length="277" mass="28625">MASITPCKVQMWNKTNLTIFLVITCGVLIPSHIARFSDDSTPKTKHHEVAKRLDPSHQLGENDTSSVSSGKSSTYNIPNNLTAAANATLPQPLLGSSDPNGGLLTDPSHPTFGTIPVGVPIIKPSDLVTSALLTAAPSSATAKANSSMNSESSKNMTNQPQGYNQTLGQQPVLSGSMAISLPTLTTTSMVSQATQPPVPANGAVSLSSLSPNTVLEVVTAPTPTTSTAYVYATNSPISSDNASPSSNSSGHYLLPSAIYPLVGFTLALIPAIQINCL</sequence>
<reference evidence="2" key="2">
    <citation type="submission" date="2016-05" db="EMBL/GenBank/DDBJ databases">
        <title>Comparative analysis highlights variable genome content of wheat rusts and divergence of the mating loci.</title>
        <authorList>
            <person name="Cuomo C.A."/>
            <person name="Bakkeren G."/>
            <person name="Szabo L."/>
            <person name="Khalil H."/>
            <person name="Joly D."/>
            <person name="Goldberg J."/>
            <person name="Young S."/>
            <person name="Zeng Q."/>
            <person name="Fellers J."/>
        </authorList>
    </citation>
    <scope>NUCLEOTIDE SEQUENCE [LARGE SCALE GENOMIC DNA]</scope>
    <source>
        <strain evidence="2">1-1 BBBD Race 1</strain>
    </source>
</reference>
<gene>
    <name evidence="2" type="ORF">PTTG_06850</name>
</gene>
<evidence type="ECO:0000313" key="4">
    <source>
        <dbReference type="Proteomes" id="UP000005240"/>
    </source>
</evidence>
<feature type="compositionally biased region" description="Low complexity" evidence="1">
    <location>
        <begin position="138"/>
        <end position="156"/>
    </location>
</feature>
<reference evidence="3 4" key="3">
    <citation type="journal article" date="2017" name="G3 (Bethesda)">
        <title>Comparative analysis highlights variable genome content of wheat rusts and divergence of the mating loci.</title>
        <authorList>
            <person name="Cuomo C.A."/>
            <person name="Bakkeren G."/>
            <person name="Khalil H.B."/>
            <person name="Panwar V."/>
            <person name="Joly D."/>
            <person name="Linning R."/>
            <person name="Sakthikumar S."/>
            <person name="Song X."/>
            <person name="Adiconis X."/>
            <person name="Fan L."/>
            <person name="Goldberg J.M."/>
            <person name="Levin J.Z."/>
            <person name="Young S."/>
            <person name="Zeng Q."/>
            <person name="Anikster Y."/>
            <person name="Bruce M."/>
            <person name="Wang M."/>
            <person name="Yin C."/>
            <person name="McCallum B."/>
            <person name="Szabo L.J."/>
            <person name="Hulbert S."/>
            <person name="Chen X."/>
            <person name="Fellers J.P."/>
        </authorList>
    </citation>
    <scope>NUCLEOTIDE SEQUENCE</scope>
    <source>
        <strain evidence="4">Isolate 1-1 / race 1 (BBBD)</strain>
        <strain evidence="3">isolate 1-1 / race 1 (BBBD)</strain>
    </source>
</reference>
<dbReference type="EnsemblFungi" id="PTTG_06850-t43_1">
    <property type="protein sequence ID" value="PTTG_06850-t43_1-p1"/>
    <property type="gene ID" value="PTTG_06850"/>
</dbReference>
<dbReference type="AlphaFoldDB" id="A0A0C4F180"/>